<keyword evidence="10" id="KW-1185">Reference proteome</keyword>
<dbReference type="SMART" id="SM00694">
    <property type="entry name" value="DysFC"/>
    <property type="match status" value="1"/>
</dbReference>
<evidence type="ECO:0000256" key="2">
    <source>
        <dbReference type="ARBA" id="ARBA00022692"/>
    </source>
</evidence>
<comment type="subcellular location">
    <subcellularLocation>
        <location evidence="1">Endomembrane system</location>
        <topology evidence="1">Multi-pass membrane protein</topology>
    </subcellularLocation>
</comment>
<evidence type="ECO:0000256" key="3">
    <source>
        <dbReference type="ARBA" id="ARBA00022989"/>
    </source>
</evidence>
<dbReference type="GO" id="GO:0012505">
    <property type="term" value="C:endomembrane system"/>
    <property type="evidence" value="ECO:0007669"/>
    <property type="project" value="UniProtKB-SubCell"/>
</dbReference>
<dbReference type="OrthoDB" id="5586090at2759"/>
<feature type="compositionally biased region" description="Low complexity" evidence="5">
    <location>
        <begin position="436"/>
        <end position="448"/>
    </location>
</feature>
<evidence type="ECO:0000259" key="8">
    <source>
        <dbReference type="SMART" id="SM00694"/>
    </source>
</evidence>
<reference evidence="10" key="1">
    <citation type="submission" date="2017-03" db="EMBL/GenBank/DDBJ databases">
        <title>Genomes of endolithic fungi from Antarctica.</title>
        <authorList>
            <person name="Coleine C."/>
            <person name="Masonjones S."/>
            <person name="Stajich J.E."/>
        </authorList>
    </citation>
    <scope>NUCLEOTIDE SEQUENCE [LARGE SCALE GENOMIC DNA]</scope>
    <source>
        <strain evidence="10">CCFEE 5527</strain>
    </source>
</reference>
<dbReference type="InterPro" id="IPR052646">
    <property type="entry name" value="Peroxisomal_PEX28-32"/>
</dbReference>
<evidence type="ECO:0000259" key="7">
    <source>
        <dbReference type="SMART" id="SM00693"/>
    </source>
</evidence>
<evidence type="ECO:0000256" key="6">
    <source>
        <dbReference type="SAM" id="Phobius"/>
    </source>
</evidence>
<keyword evidence="2 6" id="KW-0812">Transmembrane</keyword>
<comment type="caution">
    <text evidence="9">The sequence shown here is derived from an EMBL/GenBank/DDBJ whole genome shotgun (WGS) entry which is preliminary data.</text>
</comment>
<dbReference type="AlphaFoldDB" id="A0A1V8SQG8"/>
<proteinExistence type="predicted"/>
<dbReference type="InParanoid" id="A0A1V8SQG8"/>
<accession>A0A1V8SQG8</accession>
<feature type="region of interest" description="Disordered" evidence="5">
    <location>
        <begin position="281"/>
        <end position="300"/>
    </location>
</feature>
<feature type="compositionally biased region" description="Basic residues" evidence="5">
    <location>
        <begin position="458"/>
        <end position="472"/>
    </location>
</feature>
<organism evidence="9 10">
    <name type="scientific">Cryoendolithus antarcticus</name>
    <dbReference type="NCBI Taxonomy" id="1507870"/>
    <lineage>
        <taxon>Eukaryota</taxon>
        <taxon>Fungi</taxon>
        <taxon>Dikarya</taxon>
        <taxon>Ascomycota</taxon>
        <taxon>Pezizomycotina</taxon>
        <taxon>Dothideomycetes</taxon>
        <taxon>Dothideomycetidae</taxon>
        <taxon>Cladosporiales</taxon>
        <taxon>Cladosporiaceae</taxon>
        <taxon>Cryoendolithus</taxon>
    </lineage>
</organism>
<dbReference type="Pfam" id="PF06398">
    <property type="entry name" value="Pex24p"/>
    <property type="match status" value="1"/>
</dbReference>
<evidence type="ECO:0000256" key="4">
    <source>
        <dbReference type="ARBA" id="ARBA00023136"/>
    </source>
</evidence>
<feature type="compositionally biased region" description="Basic and acidic residues" evidence="5">
    <location>
        <begin position="497"/>
        <end position="522"/>
    </location>
</feature>
<keyword evidence="4 6" id="KW-0472">Membrane</keyword>
<feature type="region of interest" description="Disordered" evidence="5">
    <location>
        <begin position="427"/>
        <end position="530"/>
    </location>
</feature>
<feature type="domain" description="Peroxin/Ferlin" evidence="7">
    <location>
        <begin position="305"/>
        <end position="373"/>
    </location>
</feature>
<evidence type="ECO:0000313" key="9">
    <source>
        <dbReference type="EMBL" id="OQO01403.1"/>
    </source>
</evidence>
<dbReference type="GO" id="GO:0007031">
    <property type="term" value="P:peroxisome organization"/>
    <property type="evidence" value="ECO:0007669"/>
    <property type="project" value="UniProtKB-ARBA"/>
</dbReference>
<dbReference type="STRING" id="1507870.A0A1V8SQG8"/>
<dbReference type="SMART" id="SM00693">
    <property type="entry name" value="DysFN"/>
    <property type="match status" value="1"/>
</dbReference>
<dbReference type="PANTHER" id="PTHR31679">
    <property type="entry name" value="PEROXISOMAL MEMBRANE PROTEIN PEX30-RELATED"/>
    <property type="match status" value="1"/>
</dbReference>
<dbReference type="GO" id="GO:0005778">
    <property type="term" value="C:peroxisomal membrane"/>
    <property type="evidence" value="ECO:0007669"/>
    <property type="project" value="TreeGrafter"/>
</dbReference>
<evidence type="ECO:0000313" key="10">
    <source>
        <dbReference type="Proteomes" id="UP000192596"/>
    </source>
</evidence>
<evidence type="ECO:0000256" key="1">
    <source>
        <dbReference type="ARBA" id="ARBA00004127"/>
    </source>
</evidence>
<dbReference type="PANTHER" id="PTHR31679:SF2">
    <property type="entry name" value="PEROXISOMAL MEMBRANE PROTEIN PEX30-RELATED"/>
    <property type="match status" value="1"/>
</dbReference>
<name>A0A1V8SQG8_9PEZI</name>
<evidence type="ECO:0000256" key="5">
    <source>
        <dbReference type="SAM" id="MobiDB-lite"/>
    </source>
</evidence>
<feature type="transmembrane region" description="Helical" evidence="6">
    <location>
        <begin position="208"/>
        <end position="228"/>
    </location>
</feature>
<sequence>MTDKYGEHGSPAGDGDVAKRTEPAVTVAAFAPNKYGNGHSRSQSSVLIHQKSPLLLATPPQVTRALAYSHPFILPLNHFAGLLSWATGDPWESFLLVAGFWFTVLYSDVVLRYGGPLVLMLVLILGMYTRRYSPLSSTIWSGDKRKGKRKRSDDETEQRKSLDEILETMQSFTDRCNILLDPFLRLTDFLSTQTTATAATTRPALTTLFIRILVFTPVWVFLTLPPLYTLTSRRVLLALGTLSLSWHSRPARVTRTILWRSRTVRAITMLITGLQFAGPPVKSTSAPPLPPRTKSQGPQITAKPGVRFTFTLFENQRRWLGLGWTANLLAYERQAWTDEHLNPISSPQSFALPSTETSTTRWQWVEPSSWRIEGAATEAEKSAKRIGGGGGGDESGWTYYDTKWRDGRKTDGWGRYTRRRKWIRDAELVEVPPPSTSSTNTPPGSSSGVDMDSASALAKKRGWFGGSPRKRTGTLEGKEKGAGGDEVSAVTSVGSGRSRDGPEEDVHTPVRFREREWEREIGEGLAEGLG</sequence>
<dbReference type="FunCoup" id="A0A1V8SQG8">
    <property type="interactions" value="95"/>
</dbReference>
<gene>
    <name evidence="9" type="ORF">B0A48_12958</name>
</gene>
<protein>
    <recommendedName>
        <fullName evidence="7 8">Peroxin/Ferlin domain-containing protein</fullName>
    </recommendedName>
</protein>
<dbReference type="EMBL" id="NAJO01000031">
    <property type="protein sequence ID" value="OQO01403.1"/>
    <property type="molecule type" value="Genomic_DNA"/>
</dbReference>
<feature type="transmembrane region" description="Helical" evidence="6">
    <location>
        <begin position="110"/>
        <end position="128"/>
    </location>
</feature>
<dbReference type="Proteomes" id="UP000192596">
    <property type="component" value="Unassembled WGS sequence"/>
</dbReference>
<dbReference type="InterPro" id="IPR006614">
    <property type="entry name" value="Peroxin/Ferlin"/>
</dbReference>
<feature type="domain" description="Peroxin/Ferlin" evidence="8">
    <location>
        <begin position="396"/>
        <end position="429"/>
    </location>
</feature>
<dbReference type="InterPro" id="IPR010482">
    <property type="entry name" value="TECPR1-like_DysF"/>
</dbReference>
<keyword evidence="3 6" id="KW-1133">Transmembrane helix</keyword>